<dbReference type="RefSeq" id="WP_030844801.1">
    <property type="nucleotide sequence ID" value="NZ_JBHYUY010000032.1"/>
</dbReference>
<proteinExistence type="predicted"/>
<dbReference type="EMBL" id="MQUR01000016">
    <property type="protein sequence ID" value="OLZ69624.1"/>
    <property type="molecule type" value="Genomic_DNA"/>
</dbReference>
<dbReference type="SUPFAM" id="SSF56371">
    <property type="entry name" value="Ribosome inactivating proteins (RIP)"/>
    <property type="match status" value="1"/>
</dbReference>
<evidence type="ECO:0000313" key="1">
    <source>
        <dbReference type="EMBL" id="OLZ69624.1"/>
    </source>
</evidence>
<dbReference type="Proteomes" id="UP000187151">
    <property type="component" value="Unassembled WGS sequence"/>
</dbReference>
<keyword evidence="2" id="KW-1185">Reference proteome</keyword>
<dbReference type="InterPro" id="IPR036041">
    <property type="entry name" value="Ribosome-inact_prot_sf"/>
</dbReference>
<gene>
    <name evidence="1" type="ORF">AVW11_10105</name>
</gene>
<name>A0ABX3G979_9ACTN</name>
<dbReference type="InterPro" id="IPR016138">
    <property type="entry name" value="Ribosome_inactivat_prot_sub1"/>
</dbReference>
<evidence type="ECO:0008006" key="3">
    <source>
        <dbReference type="Google" id="ProtNLM"/>
    </source>
</evidence>
<protein>
    <recommendedName>
        <fullName evidence="3">Ribosome inactivating protein</fullName>
    </recommendedName>
</protein>
<comment type="caution">
    <text evidence="1">The sequence shown here is derived from an EMBL/GenBank/DDBJ whole genome shotgun (WGS) entry which is preliminary data.</text>
</comment>
<accession>A0ABX3G979</accession>
<reference evidence="1 2" key="1">
    <citation type="submission" date="2016-01" db="EMBL/GenBank/DDBJ databases">
        <title>Streptomyces amritsarensis strain MTCC 11845 genome sequencing and assembly.</title>
        <authorList>
            <person name="Sharma D."/>
            <person name="Nair G.R."/>
            <person name="Kaur G."/>
            <person name="Manhas R.K."/>
            <person name="Mayilraj S."/>
        </authorList>
    </citation>
    <scope>NUCLEOTIDE SEQUENCE [LARGE SCALE GENOMIC DNA]</scope>
    <source>
        <strain evidence="1 2">MTCC 11845</strain>
    </source>
</reference>
<sequence length="187" mass="20639">MLMPILFSPAQASAHEYRSLTSTIRAKAEDAQGFFGGAGRKEGEMPHLPLHITLRGLFIELFIELRPRNTSLRIAGFRSLVENGRTPPQASLHRVRDAVAPQGIDRTETLPFSGNRSDLEAAAAVRRAGIMLGRRYLSLAVIRLHRNDDPRSTAYGMLVLSEMLCEAARYPALADAMSRLWTAGGRL</sequence>
<dbReference type="Pfam" id="PF00161">
    <property type="entry name" value="RIP"/>
    <property type="match status" value="1"/>
</dbReference>
<organism evidence="1 2">
    <name type="scientific">Streptomyces amritsarensis</name>
    <dbReference type="NCBI Taxonomy" id="681158"/>
    <lineage>
        <taxon>Bacteria</taxon>
        <taxon>Bacillati</taxon>
        <taxon>Actinomycetota</taxon>
        <taxon>Actinomycetes</taxon>
        <taxon>Kitasatosporales</taxon>
        <taxon>Streptomycetaceae</taxon>
        <taxon>Streptomyces</taxon>
    </lineage>
</organism>
<dbReference type="Gene3D" id="3.40.420.10">
    <property type="entry name" value="Ricin (A subunit), domain 1"/>
    <property type="match status" value="1"/>
</dbReference>
<dbReference type="InterPro" id="IPR001574">
    <property type="entry name" value="Ribosome_inactivat_prot"/>
</dbReference>
<evidence type="ECO:0000313" key="2">
    <source>
        <dbReference type="Proteomes" id="UP000187151"/>
    </source>
</evidence>